<gene>
    <name evidence="10" type="ORF">L484_021936</name>
</gene>
<dbReference type="STRING" id="981085.W9ST04"/>
<reference evidence="11" key="1">
    <citation type="submission" date="2013-01" db="EMBL/GenBank/DDBJ databases">
        <title>Draft Genome Sequence of a Mulberry Tree, Morus notabilis C.K. Schneid.</title>
        <authorList>
            <person name="He N."/>
            <person name="Zhao S."/>
        </authorList>
    </citation>
    <scope>NUCLEOTIDE SEQUENCE</scope>
</reference>
<dbReference type="CDD" id="cd11043">
    <property type="entry name" value="CYP90-like"/>
    <property type="match status" value="1"/>
</dbReference>
<dbReference type="GO" id="GO:0016125">
    <property type="term" value="P:sterol metabolic process"/>
    <property type="evidence" value="ECO:0007669"/>
    <property type="project" value="TreeGrafter"/>
</dbReference>
<keyword evidence="3 9" id="KW-0812">Transmembrane</keyword>
<evidence type="ECO:0000256" key="7">
    <source>
        <dbReference type="PIRSR" id="PIRSR602401-1"/>
    </source>
</evidence>
<keyword evidence="11" id="KW-1185">Reference proteome</keyword>
<dbReference type="KEGG" id="mnt:21404773"/>
<dbReference type="Pfam" id="PF00067">
    <property type="entry name" value="p450"/>
    <property type="match status" value="1"/>
</dbReference>
<dbReference type="SUPFAM" id="SSF48264">
    <property type="entry name" value="Cytochrome P450"/>
    <property type="match status" value="1"/>
</dbReference>
<name>W9ST04_9ROSA</name>
<organism evidence="10 11">
    <name type="scientific">Morus notabilis</name>
    <dbReference type="NCBI Taxonomy" id="981085"/>
    <lineage>
        <taxon>Eukaryota</taxon>
        <taxon>Viridiplantae</taxon>
        <taxon>Streptophyta</taxon>
        <taxon>Embryophyta</taxon>
        <taxon>Tracheophyta</taxon>
        <taxon>Spermatophyta</taxon>
        <taxon>Magnoliopsida</taxon>
        <taxon>eudicotyledons</taxon>
        <taxon>Gunneridae</taxon>
        <taxon>Pentapetalae</taxon>
        <taxon>rosids</taxon>
        <taxon>fabids</taxon>
        <taxon>Rosales</taxon>
        <taxon>Moraceae</taxon>
        <taxon>Moreae</taxon>
        <taxon>Morus</taxon>
    </lineage>
</organism>
<dbReference type="GO" id="GO:0010268">
    <property type="term" value="P:brassinosteroid homeostasis"/>
    <property type="evidence" value="ECO:0007669"/>
    <property type="project" value="TreeGrafter"/>
</dbReference>
<proteinExistence type="inferred from homology"/>
<keyword evidence="7 8" id="KW-0349">Heme</keyword>
<evidence type="ECO:0000256" key="1">
    <source>
        <dbReference type="ARBA" id="ARBA00004167"/>
    </source>
</evidence>
<dbReference type="GO" id="GO:0005506">
    <property type="term" value="F:iron ion binding"/>
    <property type="evidence" value="ECO:0007669"/>
    <property type="project" value="InterPro"/>
</dbReference>
<dbReference type="InterPro" id="IPR017972">
    <property type="entry name" value="Cyt_P450_CS"/>
</dbReference>
<dbReference type="PANTHER" id="PTHR24286">
    <property type="entry name" value="CYTOCHROME P450 26"/>
    <property type="match status" value="1"/>
</dbReference>
<dbReference type="InterPro" id="IPR002401">
    <property type="entry name" value="Cyt_P450_E_grp-I"/>
</dbReference>
<keyword evidence="4 7" id="KW-0479">Metal-binding</keyword>
<dbReference type="GO" id="GO:0016705">
    <property type="term" value="F:oxidoreductase activity, acting on paired donors, with incorporation or reduction of molecular oxygen"/>
    <property type="evidence" value="ECO:0007669"/>
    <property type="project" value="InterPro"/>
</dbReference>
<comment type="similarity">
    <text evidence="2 8">Belongs to the cytochrome P450 family.</text>
</comment>
<evidence type="ECO:0000256" key="6">
    <source>
        <dbReference type="ARBA" id="ARBA00023004"/>
    </source>
</evidence>
<keyword evidence="6 7" id="KW-0408">Iron</keyword>
<keyword evidence="9" id="KW-0472">Membrane</keyword>
<keyword evidence="5 9" id="KW-1133">Transmembrane helix</keyword>
<dbReference type="Proteomes" id="UP000030645">
    <property type="component" value="Unassembled WGS sequence"/>
</dbReference>
<evidence type="ECO:0000256" key="5">
    <source>
        <dbReference type="ARBA" id="ARBA00022989"/>
    </source>
</evidence>
<evidence type="ECO:0000256" key="3">
    <source>
        <dbReference type="ARBA" id="ARBA00022692"/>
    </source>
</evidence>
<evidence type="ECO:0000313" key="10">
    <source>
        <dbReference type="EMBL" id="EXC25064.1"/>
    </source>
</evidence>
<keyword evidence="8" id="KW-0560">Oxidoreductase</keyword>
<dbReference type="EMBL" id="KE346040">
    <property type="protein sequence ID" value="EXC25064.1"/>
    <property type="molecule type" value="Genomic_DNA"/>
</dbReference>
<evidence type="ECO:0000256" key="9">
    <source>
        <dbReference type="SAM" id="Phobius"/>
    </source>
</evidence>
<dbReference type="PRINTS" id="PR00385">
    <property type="entry name" value="P450"/>
</dbReference>
<dbReference type="PRINTS" id="PR00463">
    <property type="entry name" value="EP450I"/>
</dbReference>
<dbReference type="InterPro" id="IPR036396">
    <property type="entry name" value="Cyt_P450_sf"/>
</dbReference>
<feature type="binding site" description="axial binding residue" evidence="7">
    <location>
        <position position="446"/>
    </location>
    <ligand>
        <name>heme</name>
        <dbReference type="ChEBI" id="CHEBI:30413"/>
    </ligand>
    <ligandPart>
        <name>Fe</name>
        <dbReference type="ChEBI" id="CHEBI:18248"/>
    </ligandPart>
</feature>
<evidence type="ECO:0000313" key="11">
    <source>
        <dbReference type="Proteomes" id="UP000030645"/>
    </source>
</evidence>
<evidence type="ECO:0000256" key="4">
    <source>
        <dbReference type="ARBA" id="ARBA00022723"/>
    </source>
</evidence>
<comment type="subcellular location">
    <subcellularLocation>
        <location evidence="1">Membrane</location>
        <topology evidence="1">Single-pass membrane protein</topology>
    </subcellularLocation>
</comment>
<dbReference type="Gene3D" id="1.10.630.10">
    <property type="entry name" value="Cytochrome P450"/>
    <property type="match status" value="1"/>
</dbReference>
<dbReference type="InterPro" id="IPR001128">
    <property type="entry name" value="Cyt_P450"/>
</dbReference>
<feature type="transmembrane region" description="Helical" evidence="9">
    <location>
        <begin position="12"/>
        <end position="34"/>
    </location>
</feature>
<evidence type="ECO:0000256" key="2">
    <source>
        <dbReference type="ARBA" id="ARBA00010617"/>
    </source>
</evidence>
<sequence>MATLVSQGQIFLSCYALMLVVLGALLFLILYQIVKMLLLLKYRNQESTANIPPGSTGLPFVGETLQFMAAINSHKGFYDFVRIRRLRYGNCFRTNIFGETHVFVSSTESAKAILNNDSGKFTKRYIKSIAELVGHQSLLCASHQHHKLIRGRLSNLFSMTSLSLFIKQFDQLIVDNLSSWEHKATVVVLDEALKITCKAMCKMLMNIESGYKLEILQKEVARVCEALLAFPLRIPGTRFYKGLQARKRIMSIIEEEISDRRRGLGTNQHEDFLGSLLAGDDKACYEAGPNRQKLLDSEIQDNILTMIIAGQDTTASAVTWMVKYLDDNQEVLHTLRDEQLQLARKSPEKTFLTLEDLNDMPYASKVVKESLRMASIVPWFPRLALHDCEIERFKIKKGWNVNIDARAVHLNPTMYNDPKKFNPSRFGDAESRPYSFLAFGMGGRTCLGINMAKAMMLVFLHRLVTTYRWKVIDQDSSIEKWAMFSRLKSGCPVIVKRVVYDDDGY</sequence>
<protein>
    <submittedName>
        <fullName evidence="10">Abscisic acid 8'-hydroxylase 4</fullName>
    </submittedName>
</protein>
<evidence type="ECO:0000256" key="8">
    <source>
        <dbReference type="RuleBase" id="RU000461"/>
    </source>
</evidence>
<dbReference type="GO" id="GO:0016020">
    <property type="term" value="C:membrane"/>
    <property type="evidence" value="ECO:0007669"/>
    <property type="project" value="UniProtKB-SubCell"/>
</dbReference>
<dbReference type="GO" id="GO:0004497">
    <property type="term" value="F:monooxygenase activity"/>
    <property type="evidence" value="ECO:0007669"/>
    <property type="project" value="UniProtKB-KW"/>
</dbReference>
<comment type="cofactor">
    <cofactor evidence="7">
        <name>heme</name>
        <dbReference type="ChEBI" id="CHEBI:30413"/>
    </cofactor>
</comment>
<dbReference type="GO" id="GO:0016132">
    <property type="term" value="P:brassinosteroid biosynthetic process"/>
    <property type="evidence" value="ECO:0007669"/>
    <property type="project" value="TreeGrafter"/>
</dbReference>
<dbReference type="FunFam" id="1.10.630.10:FF:000086">
    <property type="entry name" value="cytochrome P450 90A1-like isoform X1"/>
    <property type="match status" value="1"/>
</dbReference>
<dbReference type="OrthoDB" id="2789670at2759"/>
<dbReference type="GO" id="GO:0020037">
    <property type="term" value="F:heme binding"/>
    <property type="evidence" value="ECO:0007669"/>
    <property type="project" value="InterPro"/>
</dbReference>
<keyword evidence="8" id="KW-0503">Monooxygenase</keyword>
<dbReference type="PANTHER" id="PTHR24286:SF189">
    <property type="entry name" value="CYTOCHROME P450, FAMILY 722, SUBFAMILY A, POLYPEPTIDE 1"/>
    <property type="match status" value="1"/>
</dbReference>
<dbReference type="AlphaFoldDB" id="W9ST04"/>
<dbReference type="PROSITE" id="PS00086">
    <property type="entry name" value="CYTOCHROME_P450"/>
    <property type="match status" value="1"/>
</dbReference>
<dbReference type="eggNOG" id="KOG0157">
    <property type="taxonomic scope" value="Eukaryota"/>
</dbReference>
<dbReference type="BRENDA" id="1.14.14.137">
    <property type="organism ID" value="15456"/>
</dbReference>
<accession>W9ST04</accession>